<name>M2ZYE0_PSEFD</name>
<dbReference type="GeneID" id="19342173"/>
<accession>M2ZYE0</accession>
<keyword evidence="4" id="KW-1185">Reference proteome</keyword>
<gene>
    <name evidence="3" type="ORF">MYCFIDRAFT_84266</name>
</gene>
<sequence length="394" mass="45232">MSSRTKGKWADHKPAYQAYLQENDLKSAYQLLPQQFLTLYKLTGVPHDRQQMKNFLTNYLLRQWGDDKEKVIGKKTQSSWVDGIVDKAYAHGVGGKEFEDVGKEADKNIQSQMDVDDSQQNEDGHHSNGEEVSSTAARGTTRDAAHVSLLFAQLRQREQDLERREMALDERAVELSDREAVLDEQEVVLSNKESALKTSENNLRTEKDSIREDKEKWEQSLRTTSSFLDESWEKLYKNENRVAEKMKKVDSELREANALLEVTNDALMDQAELTNQKQEEIEKKDEDIKLKEKVIQEMEKDFAHTLAPTFIPPGLELWASRLRNSSTVTLEDKAEFQMTCKEICGKPILVQEMEEAKACWEKGQLVPALRKLRALVGGVWDEPKLLEKLVGMKN</sequence>
<evidence type="ECO:0000313" key="3">
    <source>
        <dbReference type="EMBL" id="EME77131.1"/>
    </source>
</evidence>
<feature type="region of interest" description="Disordered" evidence="2">
    <location>
        <begin position="113"/>
        <end position="139"/>
    </location>
</feature>
<reference evidence="3 4" key="1">
    <citation type="journal article" date="2012" name="PLoS Pathog.">
        <title>Diverse lifestyles and strategies of plant pathogenesis encoded in the genomes of eighteen Dothideomycetes fungi.</title>
        <authorList>
            <person name="Ohm R.A."/>
            <person name="Feau N."/>
            <person name="Henrissat B."/>
            <person name="Schoch C.L."/>
            <person name="Horwitz B.A."/>
            <person name="Barry K.W."/>
            <person name="Condon B.J."/>
            <person name="Copeland A.C."/>
            <person name="Dhillon B."/>
            <person name="Glaser F."/>
            <person name="Hesse C.N."/>
            <person name="Kosti I."/>
            <person name="LaButti K."/>
            <person name="Lindquist E.A."/>
            <person name="Lucas S."/>
            <person name="Salamov A.A."/>
            <person name="Bradshaw R.E."/>
            <person name="Ciuffetti L."/>
            <person name="Hamelin R.C."/>
            <person name="Kema G.H.J."/>
            <person name="Lawrence C."/>
            <person name="Scott J.A."/>
            <person name="Spatafora J.W."/>
            <person name="Turgeon B.G."/>
            <person name="de Wit P.J.G.M."/>
            <person name="Zhong S."/>
            <person name="Goodwin S.B."/>
            <person name="Grigoriev I.V."/>
        </authorList>
    </citation>
    <scope>NUCLEOTIDE SEQUENCE [LARGE SCALE GENOMIC DNA]</scope>
    <source>
        <strain evidence="3 4">CIRAD86</strain>
    </source>
</reference>
<organism evidence="3 4">
    <name type="scientific">Pseudocercospora fijiensis (strain CIRAD86)</name>
    <name type="common">Black leaf streak disease fungus</name>
    <name type="synonym">Mycosphaerella fijiensis</name>
    <dbReference type="NCBI Taxonomy" id="383855"/>
    <lineage>
        <taxon>Eukaryota</taxon>
        <taxon>Fungi</taxon>
        <taxon>Dikarya</taxon>
        <taxon>Ascomycota</taxon>
        <taxon>Pezizomycotina</taxon>
        <taxon>Dothideomycetes</taxon>
        <taxon>Dothideomycetidae</taxon>
        <taxon>Mycosphaerellales</taxon>
        <taxon>Mycosphaerellaceae</taxon>
        <taxon>Pseudocercospora</taxon>
    </lineage>
</organism>
<dbReference type="EMBL" id="KB446568">
    <property type="protein sequence ID" value="EME77131.1"/>
    <property type="molecule type" value="Genomic_DNA"/>
</dbReference>
<evidence type="ECO:0000256" key="1">
    <source>
        <dbReference type="SAM" id="Coils"/>
    </source>
</evidence>
<dbReference type="AlphaFoldDB" id="M2ZYE0"/>
<dbReference type="OrthoDB" id="3650480at2759"/>
<dbReference type="Proteomes" id="UP000016932">
    <property type="component" value="Unassembled WGS sequence"/>
</dbReference>
<feature type="coiled-coil region" evidence="1">
    <location>
        <begin position="246"/>
        <end position="301"/>
    </location>
</feature>
<dbReference type="RefSeq" id="XP_007932266.1">
    <property type="nucleotide sequence ID" value="XM_007934075.1"/>
</dbReference>
<evidence type="ECO:0000313" key="4">
    <source>
        <dbReference type="Proteomes" id="UP000016932"/>
    </source>
</evidence>
<protein>
    <submittedName>
        <fullName evidence="3">Uncharacterized protein</fullName>
    </submittedName>
</protein>
<dbReference type="KEGG" id="pfj:MYCFIDRAFT_84266"/>
<keyword evidence="1" id="KW-0175">Coiled coil</keyword>
<dbReference type="HOGENOM" id="CLU_700439_0_0_1"/>
<proteinExistence type="predicted"/>
<dbReference type="VEuPathDB" id="FungiDB:MYCFIDRAFT_84266"/>
<feature type="coiled-coil region" evidence="1">
    <location>
        <begin position="151"/>
        <end position="220"/>
    </location>
</feature>
<evidence type="ECO:0000256" key="2">
    <source>
        <dbReference type="SAM" id="MobiDB-lite"/>
    </source>
</evidence>